<evidence type="ECO:0000313" key="4">
    <source>
        <dbReference type="Proteomes" id="UP001054902"/>
    </source>
</evidence>
<keyword evidence="1" id="KW-0677">Repeat</keyword>
<keyword evidence="4" id="KW-1185">Reference proteome</keyword>
<dbReference type="PANTHER" id="PTHR24173">
    <property type="entry name" value="ANKYRIN REPEAT CONTAINING"/>
    <property type="match status" value="1"/>
</dbReference>
<accession>A0AAD3D080</accession>
<proteinExistence type="predicted"/>
<dbReference type="Proteomes" id="UP001054902">
    <property type="component" value="Unassembled WGS sequence"/>
</dbReference>
<name>A0AAD3D080_9STRA</name>
<dbReference type="EMBL" id="BLLK01000047">
    <property type="protein sequence ID" value="GFH55239.1"/>
    <property type="molecule type" value="Genomic_DNA"/>
</dbReference>
<reference evidence="3 4" key="1">
    <citation type="journal article" date="2021" name="Sci. Rep.">
        <title>The genome of the diatom Chaetoceros tenuissimus carries an ancient integrated fragment of an extant virus.</title>
        <authorList>
            <person name="Hongo Y."/>
            <person name="Kimura K."/>
            <person name="Takaki Y."/>
            <person name="Yoshida Y."/>
            <person name="Baba S."/>
            <person name="Kobayashi G."/>
            <person name="Nagasaki K."/>
            <person name="Hano T."/>
            <person name="Tomaru Y."/>
        </authorList>
    </citation>
    <scope>NUCLEOTIDE SEQUENCE [LARGE SCALE GENOMIC DNA]</scope>
    <source>
        <strain evidence="3 4">NIES-3715</strain>
    </source>
</reference>
<dbReference type="SMART" id="SM00248">
    <property type="entry name" value="ANK"/>
    <property type="match status" value="3"/>
</dbReference>
<evidence type="ECO:0000256" key="1">
    <source>
        <dbReference type="ARBA" id="ARBA00022737"/>
    </source>
</evidence>
<dbReference type="InterPro" id="IPR036770">
    <property type="entry name" value="Ankyrin_rpt-contain_sf"/>
</dbReference>
<dbReference type="SUPFAM" id="SSF48403">
    <property type="entry name" value="Ankyrin repeat"/>
    <property type="match status" value="1"/>
</dbReference>
<dbReference type="PANTHER" id="PTHR24173:SF74">
    <property type="entry name" value="ANKYRIN REPEAT DOMAIN-CONTAINING PROTEIN 16"/>
    <property type="match status" value="1"/>
</dbReference>
<dbReference type="Pfam" id="PF00023">
    <property type="entry name" value="Ank"/>
    <property type="match status" value="2"/>
</dbReference>
<dbReference type="AlphaFoldDB" id="A0AAD3D080"/>
<organism evidence="3 4">
    <name type="scientific">Chaetoceros tenuissimus</name>
    <dbReference type="NCBI Taxonomy" id="426638"/>
    <lineage>
        <taxon>Eukaryota</taxon>
        <taxon>Sar</taxon>
        <taxon>Stramenopiles</taxon>
        <taxon>Ochrophyta</taxon>
        <taxon>Bacillariophyta</taxon>
        <taxon>Coscinodiscophyceae</taxon>
        <taxon>Chaetocerotophycidae</taxon>
        <taxon>Chaetocerotales</taxon>
        <taxon>Chaetocerotaceae</taxon>
        <taxon>Chaetoceros</taxon>
    </lineage>
</organism>
<comment type="caution">
    <text evidence="3">The sequence shown here is derived from an EMBL/GenBank/DDBJ whole genome shotgun (WGS) entry which is preliminary data.</text>
</comment>
<gene>
    <name evidence="3" type="ORF">CTEN210_11715</name>
</gene>
<evidence type="ECO:0000256" key="2">
    <source>
        <dbReference type="ARBA" id="ARBA00023043"/>
    </source>
</evidence>
<protein>
    <submittedName>
        <fullName evidence="3">Uncharacterized protein</fullName>
    </submittedName>
</protein>
<dbReference type="InterPro" id="IPR002110">
    <property type="entry name" value="Ankyrin_rpt"/>
</dbReference>
<evidence type="ECO:0000313" key="3">
    <source>
        <dbReference type="EMBL" id="GFH55239.1"/>
    </source>
</evidence>
<sequence length="432" mass="49866">MNGKELYNLCEHKKWDQVREYLLHSPDTNQIKKKNIQWRHNHGYNCCDWNSLQKACSNDPPVDIIQLMLDICGQSILFETDTYLQTPLHFACSYNASYQVVKLLVNVGGKTILMIQNEDGWTALHIACFHHENPQEIIKLFVTVGRKNLIEIENEEGETAMDLNNGFYRELIESTLRETSSSLDVSHSSHGFVEPQAAMIEDEIKNDENPKMRQVISSLSFGDLEKDIENDADISIAESSLSTNITSTKRIHIQDTLPDDAHLFAKITFKWQHRMQGIFMSRELWDTQTFLEALRKCRILPAKKHHEERLFIVQPIGFPLTKKHAASFTTRQIFEMAGLGYGDNLMIEIVVQSIVDEVIELSDDEEDVHKTNTRNVEKIQKVQPQSPPSRRSPRIVMDHKMQELEEMRIEFTQSPTRGQILLPDEDTDDGWC</sequence>
<keyword evidence="2" id="KW-0040">ANK repeat</keyword>
<dbReference type="Gene3D" id="1.25.40.20">
    <property type="entry name" value="Ankyrin repeat-containing domain"/>
    <property type="match status" value="1"/>
</dbReference>